<feature type="region of interest" description="Disordered" evidence="1">
    <location>
        <begin position="1"/>
        <end position="23"/>
    </location>
</feature>
<evidence type="ECO:0000256" key="1">
    <source>
        <dbReference type="SAM" id="MobiDB-lite"/>
    </source>
</evidence>
<sequence>MSHQPFRKRDAPKMTSDAAMPESLPVRKDLMNILSRMLRSYFDNTQTNQRQDIVVDYVPRRILLGGSRDNSRR</sequence>
<name>A0A210Q3M6_MIZYE</name>
<dbReference type="Proteomes" id="UP000242188">
    <property type="component" value="Unassembled WGS sequence"/>
</dbReference>
<keyword evidence="3" id="KW-1185">Reference proteome</keyword>
<evidence type="ECO:0000313" key="2">
    <source>
        <dbReference type="EMBL" id="OWF43302.1"/>
    </source>
</evidence>
<dbReference type="AlphaFoldDB" id="A0A210Q3M6"/>
<evidence type="ECO:0000313" key="3">
    <source>
        <dbReference type="Proteomes" id="UP000242188"/>
    </source>
</evidence>
<organism evidence="2 3">
    <name type="scientific">Mizuhopecten yessoensis</name>
    <name type="common">Japanese scallop</name>
    <name type="synonym">Patinopecten yessoensis</name>
    <dbReference type="NCBI Taxonomy" id="6573"/>
    <lineage>
        <taxon>Eukaryota</taxon>
        <taxon>Metazoa</taxon>
        <taxon>Spiralia</taxon>
        <taxon>Lophotrochozoa</taxon>
        <taxon>Mollusca</taxon>
        <taxon>Bivalvia</taxon>
        <taxon>Autobranchia</taxon>
        <taxon>Pteriomorphia</taxon>
        <taxon>Pectinida</taxon>
        <taxon>Pectinoidea</taxon>
        <taxon>Pectinidae</taxon>
        <taxon>Mizuhopecten</taxon>
    </lineage>
</organism>
<accession>A0A210Q3M6</accession>
<protein>
    <submittedName>
        <fullName evidence="2">Uncharacterized protein</fullName>
    </submittedName>
</protein>
<dbReference type="OrthoDB" id="10281876at2759"/>
<proteinExistence type="predicted"/>
<dbReference type="EMBL" id="NEDP02005138">
    <property type="protein sequence ID" value="OWF43302.1"/>
    <property type="molecule type" value="Genomic_DNA"/>
</dbReference>
<comment type="caution">
    <text evidence="2">The sequence shown here is derived from an EMBL/GenBank/DDBJ whole genome shotgun (WGS) entry which is preliminary data.</text>
</comment>
<reference evidence="2 3" key="1">
    <citation type="journal article" date="2017" name="Nat. Ecol. Evol.">
        <title>Scallop genome provides insights into evolution of bilaterian karyotype and development.</title>
        <authorList>
            <person name="Wang S."/>
            <person name="Zhang J."/>
            <person name="Jiao W."/>
            <person name="Li J."/>
            <person name="Xun X."/>
            <person name="Sun Y."/>
            <person name="Guo X."/>
            <person name="Huan P."/>
            <person name="Dong B."/>
            <person name="Zhang L."/>
            <person name="Hu X."/>
            <person name="Sun X."/>
            <person name="Wang J."/>
            <person name="Zhao C."/>
            <person name="Wang Y."/>
            <person name="Wang D."/>
            <person name="Huang X."/>
            <person name="Wang R."/>
            <person name="Lv J."/>
            <person name="Li Y."/>
            <person name="Zhang Z."/>
            <person name="Liu B."/>
            <person name="Lu W."/>
            <person name="Hui Y."/>
            <person name="Liang J."/>
            <person name="Zhou Z."/>
            <person name="Hou R."/>
            <person name="Li X."/>
            <person name="Liu Y."/>
            <person name="Li H."/>
            <person name="Ning X."/>
            <person name="Lin Y."/>
            <person name="Zhao L."/>
            <person name="Xing Q."/>
            <person name="Dou J."/>
            <person name="Li Y."/>
            <person name="Mao J."/>
            <person name="Guo H."/>
            <person name="Dou H."/>
            <person name="Li T."/>
            <person name="Mu C."/>
            <person name="Jiang W."/>
            <person name="Fu Q."/>
            <person name="Fu X."/>
            <person name="Miao Y."/>
            <person name="Liu J."/>
            <person name="Yu Q."/>
            <person name="Li R."/>
            <person name="Liao H."/>
            <person name="Li X."/>
            <person name="Kong Y."/>
            <person name="Jiang Z."/>
            <person name="Chourrout D."/>
            <person name="Li R."/>
            <person name="Bao Z."/>
        </authorList>
    </citation>
    <scope>NUCLEOTIDE SEQUENCE [LARGE SCALE GENOMIC DNA]</scope>
    <source>
        <strain evidence="2 3">PY_sf001</strain>
    </source>
</reference>
<gene>
    <name evidence="2" type="ORF">KP79_PYT18747</name>
</gene>